<evidence type="ECO:0000313" key="3">
    <source>
        <dbReference type="Proteomes" id="UP001165561"/>
    </source>
</evidence>
<dbReference type="InterPro" id="IPR025443">
    <property type="entry name" value="DUF4307"/>
</dbReference>
<keyword evidence="1" id="KW-0472">Membrane</keyword>
<name>A0ABT5TYT1_9MICO</name>
<gene>
    <name evidence="2" type="ORF">PU560_12255</name>
</gene>
<dbReference type="Pfam" id="PF14155">
    <property type="entry name" value="DUF4307"/>
    <property type="match status" value="1"/>
</dbReference>
<reference evidence="2" key="1">
    <citation type="submission" date="2023-02" db="EMBL/GenBank/DDBJ databases">
        <title>Georgenia sp.10Sc9-8, isolated from a soil sample collected from the Taklamakan desert.</title>
        <authorList>
            <person name="Liu S."/>
        </authorList>
    </citation>
    <scope>NUCLEOTIDE SEQUENCE</scope>
    <source>
        <strain evidence="2">10Sc9-8</strain>
    </source>
</reference>
<organism evidence="2 3">
    <name type="scientific">Georgenia halotolerans</name>
    <dbReference type="NCBI Taxonomy" id="3028317"/>
    <lineage>
        <taxon>Bacteria</taxon>
        <taxon>Bacillati</taxon>
        <taxon>Actinomycetota</taxon>
        <taxon>Actinomycetes</taxon>
        <taxon>Micrococcales</taxon>
        <taxon>Bogoriellaceae</taxon>
        <taxon>Georgenia</taxon>
    </lineage>
</organism>
<sequence>MSTQPGGADPELMAQRYGRRSSSRRGTVIVAGIAALLLLAWLVWQAVALTANTATSENVAVEIVDPGRTDVTFSVITDPGTTVSCTVRAVSSTFAEVGVREVTLGPVEERVTTVTVQVSTVEEATSGEVLGCDIVEQ</sequence>
<accession>A0ABT5TYT1</accession>
<dbReference type="Proteomes" id="UP001165561">
    <property type="component" value="Unassembled WGS sequence"/>
</dbReference>
<evidence type="ECO:0000313" key="2">
    <source>
        <dbReference type="EMBL" id="MDD9207232.1"/>
    </source>
</evidence>
<dbReference type="EMBL" id="JARACI010001067">
    <property type="protein sequence ID" value="MDD9207232.1"/>
    <property type="molecule type" value="Genomic_DNA"/>
</dbReference>
<evidence type="ECO:0000256" key="1">
    <source>
        <dbReference type="SAM" id="Phobius"/>
    </source>
</evidence>
<keyword evidence="1" id="KW-0812">Transmembrane</keyword>
<feature type="transmembrane region" description="Helical" evidence="1">
    <location>
        <begin position="26"/>
        <end position="44"/>
    </location>
</feature>
<keyword evidence="3" id="KW-1185">Reference proteome</keyword>
<proteinExistence type="predicted"/>
<keyword evidence="1" id="KW-1133">Transmembrane helix</keyword>
<protein>
    <submittedName>
        <fullName evidence="2">DUF4307 domain-containing protein</fullName>
    </submittedName>
</protein>
<comment type="caution">
    <text evidence="2">The sequence shown here is derived from an EMBL/GenBank/DDBJ whole genome shotgun (WGS) entry which is preliminary data.</text>
</comment>